<proteinExistence type="predicted"/>
<feature type="transmembrane region" description="Helical" evidence="6">
    <location>
        <begin position="7"/>
        <end position="24"/>
    </location>
</feature>
<dbReference type="OMA" id="IWFAYII"/>
<dbReference type="Proteomes" id="UP000314986">
    <property type="component" value="Unassembled WGS sequence"/>
</dbReference>
<feature type="transmembrane region" description="Helical" evidence="6">
    <location>
        <begin position="192"/>
        <end position="210"/>
    </location>
</feature>
<accession>A0A4W3HTT8</accession>
<dbReference type="RefSeq" id="XP_042195311.1">
    <property type="nucleotide sequence ID" value="XM_042339377.1"/>
</dbReference>
<dbReference type="FunFam" id="1.20.1540.10:FF:000008">
    <property type="entry name" value="RHOMBOID-like protein 13"/>
    <property type="match status" value="1"/>
</dbReference>
<sequence length="308" mass="35576">MRPRQRGLNLGLILLATEIFRVGIENVPPVTLLTLGLNIFLFLSPMKPLLGTCISLHNTWYKQDWSRLFYSPFHHADDWHLYFNMVSMLWKGLKLERKLGSNWFAYMLLVFSVVTGLTYLLLETVLVELTKDSSYTLQCSVGFSGVLFALKVVNNYYDPWDISYIMGVPIASQYACWIELVLIHLISPGTSFVGHLAGIIVGIMYTKGPLRYLMKLVGGIFSTHDYARSQVYYRGQGYAGYRTADNYGPYENDYSRGLSEEEQLNEAIWDSLRDNGGSHNDRRHYNVRTPRHLSEEEMRQQRLNRFAR</sequence>
<evidence type="ECO:0000256" key="5">
    <source>
        <dbReference type="SAM" id="MobiDB-lite"/>
    </source>
</evidence>
<evidence type="ECO:0000256" key="3">
    <source>
        <dbReference type="ARBA" id="ARBA00022989"/>
    </source>
</evidence>
<feature type="domain" description="Peptidase S54 rhomboid" evidence="7">
    <location>
        <begin position="63"/>
        <end position="206"/>
    </location>
</feature>
<keyword evidence="2 6" id="KW-0812">Transmembrane</keyword>
<gene>
    <name evidence="8" type="primary">rhbdd1</name>
</gene>
<dbReference type="PANTHER" id="PTHR43066">
    <property type="entry name" value="RHOMBOID-RELATED PROTEIN"/>
    <property type="match status" value="1"/>
</dbReference>
<feature type="transmembrane region" description="Helical" evidence="6">
    <location>
        <begin position="103"/>
        <end position="122"/>
    </location>
</feature>
<reference evidence="8" key="4">
    <citation type="submission" date="2025-08" db="UniProtKB">
        <authorList>
            <consortium name="Ensembl"/>
        </authorList>
    </citation>
    <scope>IDENTIFICATION</scope>
</reference>
<evidence type="ECO:0000256" key="6">
    <source>
        <dbReference type="SAM" id="Phobius"/>
    </source>
</evidence>
<dbReference type="Gene3D" id="1.20.1540.10">
    <property type="entry name" value="Rhomboid-like"/>
    <property type="match status" value="1"/>
</dbReference>
<dbReference type="CTD" id="84236"/>
<reference evidence="9" key="1">
    <citation type="journal article" date="2006" name="Science">
        <title>Ancient noncoding elements conserved in the human genome.</title>
        <authorList>
            <person name="Venkatesh B."/>
            <person name="Kirkness E.F."/>
            <person name="Loh Y.H."/>
            <person name="Halpern A.L."/>
            <person name="Lee A.P."/>
            <person name="Johnson J."/>
            <person name="Dandona N."/>
            <person name="Viswanathan L.D."/>
            <person name="Tay A."/>
            <person name="Venter J.C."/>
            <person name="Strausberg R.L."/>
            <person name="Brenner S."/>
        </authorList>
    </citation>
    <scope>NUCLEOTIDE SEQUENCE [LARGE SCALE GENOMIC DNA]</scope>
</reference>
<protein>
    <submittedName>
        <fullName evidence="8">Rhomboid domain containing 1</fullName>
    </submittedName>
</protein>
<dbReference type="SUPFAM" id="SSF144091">
    <property type="entry name" value="Rhomboid-like"/>
    <property type="match status" value="1"/>
</dbReference>
<evidence type="ECO:0000259" key="7">
    <source>
        <dbReference type="Pfam" id="PF01694"/>
    </source>
</evidence>
<dbReference type="AlphaFoldDB" id="A0A4W3HTT8"/>
<dbReference type="Ensembl" id="ENSCMIT00000019089.1">
    <property type="protein sequence ID" value="ENSCMIP00000018735.1"/>
    <property type="gene ID" value="ENSCMIG00000008798.1"/>
</dbReference>
<reference evidence="9" key="2">
    <citation type="journal article" date="2007" name="PLoS Biol.">
        <title>Survey sequencing and comparative analysis of the elephant shark (Callorhinchus milii) genome.</title>
        <authorList>
            <person name="Venkatesh B."/>
            <person name="Kirkness E.F."/>
            <person name="Loh Y.H."/>
            <person name="Halpern A.L."/>
            <person name="Lee A.P."/>
            <person name="Johnson J."/>
            <person name="Dandona N."/>
            <person name="Viswanathan L.D."/>
            <person name="Tay A."/>
            <person name="Venter J.C."/>
            <person name="Strausberg R.L."/>
            <person name="Brenner S."/>
        </authorList>
    </citation>
    <scope>NUCLEOTIDE SEQUENCE [LARGE SCALE GENOMIC DNA]</scope>
</reference>
<keyword evidence="3 6" id="KW-1133">Transmembrane helix</keyword>
<dbReference type="GO" id="GO:0004252">
    <property type="term" value="F:serine-type endopeptidase activity"/>
    <property type="evidence" value="ECO:0007669"/>
    <property type="project" value="InterPro"/>
</dbReference>
<keyword evidence="9" id="KW-1185">Reference proteome</keyword>
<evidence type="ECO:0000256" key="4">
    <source>
        <dbReference type="ARBA" id="ARBA00023136"/>
    </source>
</evidence>
<comment type="subcellular location">
    <subcellularLocation>
        <location evidence="1">Membrane</location>
        <topology evidence="1">Multi-pass membrane protein</topology>
    </subcellularLocation>
</comment>
<dbReference type="RefSeq" id="XP_007894454.1">
    <property type="nucleotide sequence ID" value="XM_007896263.2"/>
</dbReference>
<feature type="transmembrane region" description="Helical" evidence="6">
    <location>
        <begin position="30"/>
        <end position="50"/>
    </location>
</feature>
<dbReference type="GeneID" id="103180425"/>
<evidence type="ECO:0000313" key="8">
    <source>
        <dbReference type="Ensembl" id="ENSCMIP00000018735.1"/>
    </source>
</evidence>
<evidence type="ECO:0000256" key="1">
    <source>
        <dbReference type="ARBA" id="ARBA00004141"/>
    </source>
</evidence>
<dbReference type="GO" id="GO:0016020">
    <property type="term" value="C:membrane"/>
    <property type="evidence" value="ECO:0007669"/>
    <property type="project" value="UniProtKB-SubCell"/>
</dbReference>
<dbReference type="Pfam" id="PF01694">
    <property type="entry name" value="Rhomboid"/>
    <property type="match status" value="1"/>
</dbReference>
<dbReference type="InterPro" id="IPR035952">
    <property type="entry name" value="Rhomboid-like_sf"/>
</dbReference>
<evidence type="ECO:0000256" key="2">
    <source>
        <dbReference type="ARBA" id="ARBA00022692"/>
    </source>
</evidence>
<dbReference type="KEGG" id="cmk:103180425"/>
<dbReference type="PANTHER" id="PTHR43066:SF14">
    <property type="entry name" value="RHOMBOID-RELATED PROTEIN 4"/>
    <property type="match status" value="1"/>
</dbReference>
<evidence type="ECO:0000313" key="9">
    <source>
        <dbReference type="Proteomes" id="UP000314986"/>
    </source>
</evidence>
<feature type="region of interest" description="Disordered" evidence="5">
    <location>
        <begin position="271"/>
        <end position="308"/>
    </location>
</feature>
<dbReference type="InParanoid" id="A0A4W3HTT8"/>
<dbReference type="OrthoDB" id="10257275at2759"/>
<dbReference type="InterPro" id="IPR022764">
    <property type="entry name" value="Peptidase_S54_rhomboid_dom"/>
</dbReference>
<dbReference type="STRING" id="7868.ENSCMIP00000018735"/>
<dbReference type="GeneTree" id="ENSGT00390000010744"/>
<reference evidence="8" key="5">
    <citation type="submission" date="2025-09" db="UniProtKB">
        <authorList>
            <consortium name="Ensembl"/>
        </authorList>
    </citation>
    <scope>IDENTIFICATION</scope>
</reference>
<reference evidence="9" key="3">
    <citation type="journal article" date="2014" name="Nature">
        <title>Elephant shark genome provides unique insights into gnathostome evolution.</title>
        <authorList>
            <consortium name="International Elephant Shark Genome Sequencing Consortium"/>
            <person name="Venkatesh B."/>
            <person name="Lee A.P."/>
            <person name="Ravi V."/>
            <person name="Maurya A.K."/>
            <person name="Lian M.M."/>
            <person name="Swann J.B."/>
            <person name="Ohta Y."/>
            <person name="Flajnik M.F."/>
            <person name="Sutoh Y."/>
            <person name="Kasahara M."/>
            <person name="Hoon S."/>
            <person name="Gangu V."/>
            <person name="Roy S.W."/>
            <person name="Irimia M."/>
            <person name="Korzh V."/>
            <person name="Kondrychyn I."/>
            <person name="Lim Z.W."/>
            <person name="Tay B.H."/>
            <person name="Tohari S."/>
            <person name="Kong K.W."/>
            <person name="Ho S."/>
            <person name="Lorente-Galdos B."/>
            <person name="Quilez J."/>
            <person name="Marques-Bonet T."/>
            <person name="Raney B.J."/>
            <person name="Ingham P.W."/>
            <person name="Tay A."/>
            <person name="Hillier L.W."/>
            <person name="Minx P."/>
            <person name="Boehm T."/>
            <person name="Wilson R.K."/>
            <person name="Brenner S."/>
            <person name="Warren W.C."/>
        </authorList>
    </citation>
    <scope>NUCLEOTIDE SEQUENCE [LARGE SCALE GENOMIC DNA]</scope>
</reference>
<keyword evidence="4 6" id="KW-0472">Membrane</keyword>
<organism evidence="8 9">
    <name type="scientific">Callorhinchus milii</name>
    <name type="common">Ghost shark</name>
    <dbReference type="NCBI Taxonomy" id="7868"/>
    <lineage>
        <taxon>Eukaryota</taxon>
        <taxon>Metazoa</taxon>
        <taxon>Chordata</taxon>
        <taxon>Craniata</taxon>
        <taxon>Vertebrata</taxon>
        <taxon>Chondrichthyes</taxon>
        <taxon>Holocephali</taxon>
        <taxon>Chimaeriformes</taxon>
        <taxon>Callorhinchidae</taxon>
        <taxon>Callorhinchus</taxon>
    </lineage>
</organism>
<name>A0A4W3HTT8_CALMI</name>